<dbReference type="EMBL" id="BARW01008537">
    <property type="protein sequence ID" value="GAI85375.1"/>
    <property type="molecule type" value="Genomic_DNA"/>
</dbReference>
<accession>X1TCQ4</accession>
<dbReference type="AlphaFoldDB" id="X1TCQ4"/>
<proteinExistence type="predicted"/>
<sequence>MVAFFAVSVRNNANSRHIFFTNNSEIPDIGGFETERFFEENEIEVVTLPYTCKIPRNNFNCWGSTFYLFDILKHISENAAEDDIYIILDPDCVFINPVDRLVDLISRYDVLAYDLRSPPEADLYGLSRLDMKEIYEEINGKALSEPPRDYGAEWVGAKVKVIKDIVRIFDETRSIIDERVKRGKKSFNTEEHLLNYIYQKLEYPLKPVNPYLRRLLTAPNVNNIKGDEFLLDIWHMPAEKLTGIKALFDEIADPESIFCKIRSRERFAEYLGHRLSIFRILRENNLGKLPLLGTMST</sequence>
<evidence type="ECO:0000313" key="1">
    <source>
        <dbReference type="EMBL" id="GAI85375.1"/>
    </source>
</evidence>
<reference evidence="1" key="1">
    <citation type="journal article" date="2014" name="Front. Microbiol.">
        <title>High frequency of phylogenetically diverse reductive dehalogenase-homologous genes in deep subseafloor sedimentary metagenomes.</title>
        <authorList>
            <person name="Kawai M."/>
            <person name="Futagami T."/>
            <person name="Toyoda A."/>
            <person name="Takaki Y."/>
            <person name="Nishi S."/>
            <person name="Hori S."/>
            <person name="Arai W."/>
            <person name="Tsubouchi T."/>
            <person name="Morono Y."/>
            <person name="Uchiyama I."/>
            <person name="Ito T."/>
            <person name="Fujiyama A."/>
            <person name="Inagaki F."/>
            <person name="Takami H."/>
        </authorList>
    </citation>
    <scope>NUCLEOTIDE SEQUENCE</scope>
    <source>
        <strain evidence="1">Expedition CK06-06</strain>
    </source>
</reference>
<name>X1TCQ4_9ZZZZ</name>
<organism evidence="1">
    <name type="scientific">marine sediment metagenome</name>
    <dbReference type="NCBI Taxonomy" id="412755"/>
    <lineage>
        <taxon>unclassified sequences</taxon>
        <taxon>metagenomes</taxon>
        <taxon>ecological metagenomes</taxon>
    </lineage>
</organism>
<protein>
    <recommendedName>
        <fullName evidence="2">Nucleotide-diphospho-sugar transferase domain-containing protein</fullName>
    </recommendedName>
</protein>
<evidence type="ECO:0008006" key="2">
    <source>
        <dbReference type="Google" id="ProtNLM"/>
    </source>
</evidence>
<gene>
    <name evidence="1" type="ORF">S12H4_17466</name>
</gene>
<comment type="caution">
    <text evidence="1">The sequence shown here is derived from an EMBL/GenBank/DDBJ whole genome shotgun (WGS) entry which is preliminary data.</text>
</comment>